<dbReference type="PANTHER" id="PTHR33778:SF1">
    <property type="entry name" value="MAGNESIUM TRANSPORTER YHID-RELATED"/>
    <property type="match status" value="1"/>
</dbReference>
<dbReference type="EMBL" id="FRCP01000011">
    <property type="protein sequence ID" value="SHM53063.1"/>
    <property type="molecule type" value="Genomic_DNA"/>
</dbReference>
<keyword evidence="10" id="KW-1185">Reference proteome</keyword>
<dbReference type="InterPro" id="IPR049177">
    <property type="entry name" value="MgtC_SapB_SrpB_YhiD_N"/>
</dbReference>
<evidence type="ECO:0000256" key="1">
    <source>
        <dbReference type="ARBA" id="ARBA00004651"/>
    </source>
</evidence>
<accession>A0A1M7JJW5</accession>
<dbReference type="Proteomes" id="UP000184038">
    <property type="component" value="Unassembled WGS sequence"/>
</dbReference>
<keyword evidence="6 7" id="KW-0472">Membrane</keyword>
<feature type="transmembrane region" description="Helical" evidence="7">
    <location>
        <begin position="50"/>
        <end position="70"/>
    </location>
</feature>
<evidence type="ECO:0000313" key="9">
    <source>
        <dbReference type="EMBL" id="SHM53063.1"/>
    </source>
</evidence>
<dbReference type="InterPro" id="IPR003416">
    <property type="entry name" value="MgtC/SapB/SrpB/YhiD_fam"/>
</dbReference>
<proteinExistence type="inferred from homology"/>
<sequence length="237" mass="26020">MEGFIISFLDLQELLLQVNTVSIIFRLMLSVILCGIIGMERGLRNRPAGFMTYLLVGLGSTIIMITNQYISTLYSDIDPTRMAAQVVSGIGFLGAGTIITTSKNEIRGLTTAAGIWATAAVGLAVGIGFYSGAIIGGIFIIGSLMFLKKIDVYIKTHAKTMEIYIEYDEAFSMQSLTDYSDNNGYEIFDIEVGRLKTINGEYGTMSFVIDFKQKVNHSLITNQIKQLSGVSYIREIA</sequence>
<evidence type="ECO:0000256" key="4">
    <source>
        <dbReference type="ARBA" id="ARBA00022692"/>
    </source>
</evidence>
<evidence type="ECO:0000256" key="5">
    <source>
        <dbReference type="ARBA" id="ARBA00022989"/>
    </source>
</evidence>
<dbReference type="PRINTS" id="PR01837">
    <property type="entry name" value="MGTCSAPBPROT"/>
</dbReference>
<name>A0A1M7JJW5_9FIRM</name>
<feature type="transmembrane region" description="Helical" evidence="7">
    <location>
        <begin position="20"/>
        <end position="38"/>
    </location>
</feature>
<evidence type="ECO:0000256" key="6">
    <source>
        <dbReference type="ARBA" id="ARBA00023136"/>
    </source>
</evidence>
<reference evidence="9 10" key="1">
    <citation type="submission" date="2016-11" db="EMBL/GenBank/DDBJ databases">
        <authorList>
            <person name="Jaros S."/>
            <person name="Januszkiewicz K."/>
            <person name="Wedrychowicz H."/>
        </authorList>
    </citation>
    <scope>NUCLEOTIDE SEQUENCE [LARGE SCALE GENOMIC DNA]</scope>
    <source>
        <strain evidence="9 10">DSM 15930</strain>
    </source>
</reference>
<dbReference type="STRING" id="1120996.SAMN02746066_02318"/>
<feature type="transmembrane region" description="Helical" evidence="7">
    <location>
        <begin position="129"/>
        <end position="147"/>
    </location>
</feature>
<comment type="subcellular location">
    <subcellularLocation>
        <location evidence="1">Cell membrane</location>
        <topology evidence="1">Multi-pass membrane protein</topology>
    </subcellularLocation>
</comment>
<organism evidence="9 10">
    <name type="scientific">Anaerosporobacter mobilis DSM 15930</name>
    <dbReference type="NCBI Taxonomy" id="1120996"/>
    <lineage>
        <taxon>Bacteria</taxon>
        <taxon>Bacillati</taxon>
        <taxon>Bacillota</taxon>
        <taxon>Clostridia</taxon>
        <taxon>Lachnospirales</taxon>
        <taxon>Lachnospiraceae</taxon>
        <taxon>Anaerosporobacter</taxon>
    </lineage>
</organism>
<dbReference type="AlphaFoldDB" id="A0A1M7JJW5"/>
<feature type="transmembrane region" description="Helical" evidence="7">
    <location>
        <begin position="82"/>
        <end position="99"/>
    </location>
</feature>
<dbReference type="GO" id="GO:0005886">
    <property type="term" value="C:plasma membrane"/>
    <property type="evidence" value="ECO:0007669"/>
    <property type="project" value="UniProtKB-SubCell"/>
</dbReference>
<keyword evidence="4 7" id="KW-0812">Transmembrane</keyword>
<keyword evidence="3" id="KW-1003">Cell membrane</keyword>
<evidence type="ECO:0000256" key="2">
    <source>
        <dbReference type="ARBA" id="ARBA00009298"/>
    </source>
</evidence>
<dbReference type="Pfam" id="PF02308">
    <property type="entry name" value="MgtC"/>
    <property type="match status" value="1"/>
</dbReference>
<evidence type="ECO:0000313" key="10">
    <source>
        <dbReference type="Proteomes" id="UP000184038"/>
    </source>
</evidence>
<evidence type="ECO:0000256" key="7">
    <source>
        <dbReference type="SAM" id="Phobius"/>
    </source>
</evidence>
<gene>
    <name evidence="9" type="ORF">SAMN02746066_02318</name>
</gene>
<comment type="similarity">
    <text evidence="2">Belongs to the MgtC/SapB family.</text>
</comment>
<feature type="domain" description="MgtC/SapB/SrpB/YhiD N-terminal" evidence="8">
    <location>
        <begin position="27"/>
        <end position="151"/>
    </location>
</feature>
<dbReference type="PANTHER" id="PTHR33778">
    <property type="entry name" value="PROTEIN MGTC"/>
    <property type="match status" value="1"/>
</dbReference>
<evidence type="ECO:0000256" key="3">
    <source>
        <dbReference type="ARBA" id="ARBA00022475"/>
    </source>
</evidence>
<evidence type="ECO:0000259" key="8">
    <source>
        <dbReference type="Pfam" id="PF02308"/>
    </source>
</evidence>
<keyword evidence="5 7" id="KW-1133">Transmembrane helix</keyword>
<protein>
    <submittedName>
        <fullName evidence="9">Putative Mg2+ transporter-C (MgtC) family protein</fullName>
    </submittedName>
</protein>